<dbReference type="EMBL" id="CP093310">
    <property type="protein sequence ID" value="UNK06489.1"/>
    <property type="molecule type" value="Genomic_DNA"/>
</dbReference>
<proteinExistence type="predicted"/>
<evidence type="ECO:0000313" key="2">
    <source>
        <dbReference type="Proteomes" id="UP000829560"/>
    </source>
</evidence>
<dbReference type="AlphaFoldDB" id="A0AAT9PHF2"/>
<name>A0AAT9PHF2_9GAMM</name>
<dbReference type="RefSeq" id="WP_241879661.1">
    <property type="nucleotide sequence ID" value="NZ_CP093310.2"/>
</dbReference>
<organism evidence="1 2">
    <name type="scientific">Psychrobacter raelei</name>
    <dbReference type="NCBI Taxonomy" id="2565531"/>
    <lineage>
        <taxon>Bacteria</taxon>
        <taxon>Pseudomonadati</taxon>
        <taxon>Pseudomonadota</taxon>
        <taxon>Gammaproteobacteria</taxon>
        <taxon>Moraxellales</taxon>
        <taxon>Moraxellaceae</taxon>
        <taxon>Psychrobacter</taxon>
    </lineage>
</organism>
<keyword evidence="2" id="KW-1185">Reference proteome</keyword>
<dbReference type="Proteomes" id="UP000829560">
    <property type="component" value="Chromosome"/>
</dbReference>
<evidence type="ECO:0000313" key="1">
    <source>
        <dbReference type="EMBL" id="UNK06489.1"/>
    </source>
</evidence>
<gene>
    <name evidence="1" type="ORF">MN210_08320</name>
</gene>
<reference evidence="1" key="1">
    <citation type="submission" date="2024-03" db="EMBL/GenBank/DDBJ databases">
        <title>Psychrobacter raelis sp. nov. isolated from a dog with peritonitis.</title>
        <authorList>
            <person name="Schiavone A."/>
            <person name="Manzulli V."/>
            <person name="Camarda A."/>
            <person name="Cafiero M.A."/>
            <person name="Vasco I."/>
            <person name="Marino L."/>
            <person name="Pennuzzi G."/>
            <person name="Serrecchia L."/>
            <person name="Galante D."/>
            <person name="Pugliese N."/>
        </authorList>
    </citation>
    <scope>NUCLEOTIDE SEQUENCE</scope>
    <source>
        <strain evidence="1">PraFG1</strain>
    </source>
</reference>
<sequence>MAKKTKVITYNLADRGRKYNGQDRSDLDISSMVKKINSPEVQELVSSGDLFGFNGHEIRARFGMYPPDQWVDEKTGRIIKIQPALRTIRLEADDDGNVVTQHEFLDTDDGQFAARLYANKAGGFSSAINRRRKPDGYYEVTGFHGFDYVRTPNYATNKGDGMFDSILNGAYTEGEACFDSLVELPQDQIVLKEALERIIIAQYDSMQTALHSESLVSHYQREALAAQDALINAELRRQKVLERKKQRELELFDSLICPSKPFNEIKAQWDSFHIGSTSDADLRISELEKVAGRSEAPQERISIVDRFRGL</sequence>
<accession>A0AAT9PHF2</accession>
<protein>
    <submittedName>
        <fullName evidence="1">Uncharacterized protein</fullName>
    </submittedName>
</protein>
<dbReference type="KEGG" id="prae:MN210_08320"/>